<sequence>MEVTAAVARRGADKFSIESLSMDTTPRNDEVLVRVKGVGVCHTDLAIKDGVLPFPLPAVLGHEGSGIVEAVGPGVKHLRPGDAVVMTFASCGHCASCEHELPSYCLDFGAQNYSAQRADGLVLLSQGDEVISGFFFGQSSFASMAMAREHNLVKIDELADDAPIELLGPLGCGVQTGAGAVMISLDVRADSSFLVLGGGAVGLSAVMAAKLRGCSRILVSEPSAAKREQALALGATDLIDPLNENLVERVQQITEGQGCDYALECTGLVSVMEQAIDSMAMRGQLAVVGVPPKLDATAAVSPLALIQKGLKLVGVIEGDSLPRVFINELYAQFKAGRFPFTKMIHTYPLTSINQAIADVESGVCIKAVLIP</sequence>
<dbReference type="EMBL" id="PJCJ01000008">
    <property type="protein sequence ID" value="PLV13590.1"/>
    <property type="molecule type" value="Genomic_DNA"/>
</dbReference>
<evidence type="ECO:0000256" key="1">
    <source>
        <dbReference type="ARBA" id="ARBA00001947"/>
    </source>
</evidence>
<accession>A0ABX4U4A6</accession>
<comment type="caution">
    <text evidence="8">The sequence shown here is derived from an EMBL/GenBank/DDBJ whole genome shotgun (WGS) entry which is preliminary data.</text>
</comment>
<keyword evidence="3 6" id="KW-0479">Metal-binding</keyword>
<dbReference type="CDD" id="cd08278">
    <property type="entry name" value="benzyl_alcohol_DH"/>
    <property type="match status" value="1"/>
</dbReference>
<keyword evidence="5" id="KW-0560">Oxidoreductase</keyword>
<comment type="cofactor">
    <cofactor evidence="1 6">
        <name>Zn(2+)</name>
        <dbReference type="ChEBI" id="CHEBI:29105"/>
    </cofactor>
</comment>
<keyword evidence="4 6" id="KW-0862">Zinc</keyword>
<dbReference type="Pfam" id="PF08240">
    <property type="entry name" value="ADH_N"/>
    <property type="match status" value="1"/>
</dbReference>
<dbReference type="SMART" id="SM00829">
    <property type="entry name" value="PKS_ER"/>
    <property type="match status" value="1"/>
</dbReference>
<evidence type="ECO:0000256" key="6">
    <source>
        <dbReference type="RuleBase" id="RU361277"/>
    </source>
</evidence>
<evidence type="ECO:0000256" key="2">
    <source>
        <dbReference type="ARBA" id="ARBA00008072"/>
    </source>
</evidence>
<evidence type="ECO:0000313" key="8">
    <source>
        <dbReference type="EMBL" id="PLV13590.1"/>
    </source>
</evidence>
<dbReference type="InterPro" id="IPR020843">
    <property type="entry name" value="ER"/>
</dbReference>
<dbReference type="InterPro" id="IPR002328">
    <property type="entry name" value="ADH_Zn_CS"/>
</dbReference>
<dbReference type="Proteomes" id="UP000234744">
    <property type="component" value="Unassembled WGS sequence"/>
</dbReference>
<dbReference type="InterPro" id="IPR013154">
    <property type="entry name" value="ADH-like_N"/>
</dbReference>
<evidence type="ECO:0000259" key="7">
    <source>
        <dbReference type="SMART" id="SM00829"/>
    </source>
</evidence>
<gene>
    <name evidence="8" type="ORF">CXG47_15030</name>
</gene>
<dbReference type="Pfam" id="PF00107">
    <property type="entry name" value="ADH_zinc_N"/>
    <property type="match status" value="1"/>
</dbReference>
<dbReference type="SUPFAM" id="SSF50129">
    <property type="entry name" value="GroES-like"/>
    <property type="match status" value="1"/>
</dbReference>
<dbReference type="Gene3D" id="3.90.180.10">
    <property type="entry name" value="Medium-chain alcohol dehydrogenases, catalytic domain"/>
    <property type="match status" value="1"/>
</dbReference>
<evidence type="ECO:0000256" key="3">
    <source>
        <dbReference type="ARBA" id="ARBA00022723"/>
    </source>
</evidence>
<dbReference type="InterPro" id="IPR013149">
    <property type="entry name" value="ADH-like_C"/>
</dbReference>
<feature type="domain" description="Enoyl reductase (ER)" evidence="7">
    <location>
        <begin position="11"/>
        <end position="369"/>
    </location>
</feature>
<dbReference type="InterPro" id="IPR011032">
    <property type="entry name" value="GroES-like_sf"/>
</dbReference>
<dbReference type="InterPro" id="IPR036291">
    <property type="entry name" value="NAD(P)-bd_dom_sf"/>
</dbReference>
<name>A0ABX4U4A6_PSEDL</name>
<keyword evidence="9" id="KW-1185">Reference proteome</keyword>
<evidence type="ECO:0000313" key="9">
    <source>
        <dbReference type="Proteomes" id="UP000234744"/>
    </source>
</evidence>
<dbReference type="RefSeq" id="WP_073660152.1">
    <property type="nucleotide sequence ID" value="NZ_PJCJ01000008.1"/>
</dbReference>
<proteinExistence type="inferred from homology"/>
<comment type="similarity">
    <text evidence="2 6">Belongs to the zinc-containing alcohol dehydrogenase family.</text>
</comment>
<dbReference type="Gene3D" id="3.40.50.720">
    <property type="entry name" value="NAD(P)-binding Rossmann-like Domain"/>
    <property type="match status" value="1"/>
</dbReference>
<protein>
    <submittedName>
        <fullName evidence="8">NAD(P)-dependent alcohol dehydrogenase</fullName>
    </submittedName>
</protein>
<dbReference type="PROSITE" id="PS00059">
    <property type="entry name" value="ADH_ZINC"/>
    <property type="match status" value="1"/>
</dbReference>
<organism evidence="8 9">
    <name type="scientific">Pseudomonas plecoglossicida</name>
    <dbReference type="NCBI Taxonomy" id="70775"/>
    <lineage>
        <taxon>Bacteria</taxon>
        <taxon>Pseudomonadati</taxon>
        <taxon>Pseudomonadota</taxon>
        <taxon>Gammaproteobacteria</taxon>
        <taxon>Pseudomonadales</taxon>
        <taxon>Pseudomonadaceae</taxon>
        <taxon>Pseudomonas</taxon>
    </lineage>
</organism>
<evidence type="ECO:0000256" key="4">
    <source>
        <dbReference type="ARBA" id="ARBA00022833"/>
    </source>
</evidence>
<evidence type="ECO:0000256" key="5">
    <source>
        <dbReference type="ARBA" id="ARBA00023002"/>
    </source>
</evidence>
<dbReference type="PANTHER" id="PTHR43350">
    <property type="entry name" value="NAD-DEPENDENT ALCOHOL DEHYDROGENASE"/>
    <property type="match status" value="1"/>
</dbReference>
<dbReference type="SUPFAM" id="SSF51735">
    <property type="entry name" value="NAD(P)-binding Rossmann-fold domains"/>
    <property type="match status" value="1"/>
</dbReference>
<reference evidence="8 9" key="1">
    <citation type="submission" date="2017-12" db="EMBL/GenBank/DDBJ databases">
        <title>Detection of the carbapenemase gene blaVIM-5 in members of the Pseudomonas putida group isolated from polluted Nigerian wetlands.</title>
        <authorList>
            <person name="Adelowo O."/>
            <person name="Vollmers J."/>
            <person name="Maeusezahl I."/>
            <person name="Kaster A.-K."/>
            <person name="Mueller J.A."/>
        </authorList>
    </citation>
    <scope>NUCLEOTIDE SEQUENCE [LARGE SCALE GENOMIC DNA]</scope>
    <source>
        <strain evidence="8 9">MR69</strain>
    </source>
</reference>
<dbReference type="PANTHER" id="PTHR43350:SF2">
    <property type="entry name" value="GROES-LIKE ZINC-BINDING ALCOHOL DEHYDROGENASE FAMILY PROTEIN"/>
    <property type="match status" value="1"/>
</dbReference>